<evidence type="ECO:0008006" key="13">
    <source>
        <dbReference type="Google" id="ProtNLM"/>
    </source>
</evidence>
<feature type="repeat" description="Solcar" evidence="9">
    <location>
        <begin position="103"/>
        <end position="184"/>
    </location>
</feature>
<keyword evidence="5" id="KW-0677">Repeat</keyword>
<dbReference type="Gene3D" id="1.50.40.10">
    <property type="entry name" value="Mitochondrial carrier domain"/>
    <property type="match status" value="1"/>
</dbReference>
<evidence type="ECO:0000256" key="3">
    <source>
        <dbReference type="ARBA" id="ARBA00022448"/>
    </source>
</evidence>
<evidence type="ECO:0000256" key="10">
    <source>
        <dbReference type="RuleBase" id="RU000488"/>
    </source>
</evidence>
<evidence type="ECO:0000256" key="5">
    <source>
        <dbReference type="ARBA" id="ARBA00022737"/>
    </source>
</evidence>
<proteinExistence type="inferred from homology"/>
<dbReference type="SUPFAM" id="SSF103506">
    <property type="entry name" value="Mitochondrial carrier"/>
    <property type="match status" value="1"/>
</dbReference>
<name>A0ABN9WHB9_9DINO</name>
<dbReference type="InterPro" id="IPR023395">
    <property type="entry name" value="MCP_dom_sf"/>
</dbReference>
<keyword evidence="12" id="KW-1185">Reference proteome</keyword>
<keyword evidence="6" id="KW-1133">Transmembrane helix</keyword>
<dbReference type="Proteomes" id="UP001189429">
    <property type="component" value="Unassembled WGS sequence"/>
</dbReference>
<sequence length="301" mass="32598">MYLWVFPNRDYAIGATGGLAASACAIFVSHPVESLKVRMQSGHFGGGPGDPLLRRLGGLLRRPYYGIMPHLVQYSAFNSVRFGSFAAAKGYFQRRRGGHVGPLPLGDIFLCGAFSGTCVAATLHPLFVLKTHQQVNRISLPEALGRLWRHEGVRGLFRGYLSGFARFPLALGVFFTMYEALARPELLNLGLKPAQPTPGTASPGWLGHCAMAGALSGIACWTSIYPLDVVQSRVMGEAAYGADRRYTGALRGFARLYQDGGLRAFVRSYSAVLLRSGPVNAVLLPASEAARPLVERWLPSE</sequence>
<feature type="repeat" description="Solcar" evidence="9">
    <location>
        <begin position="204"/>
        <end position="293"/>
    </location>
</feature>
<keyword evidence="4 9" id="KW-0812">Transmembrane</keyword>
<evidence type="ECO:0000256" key="1">
    <source>
        <dbReference type="ARBA" id="ARBA00004225"/>
    </source>
</evidence>
<evidence type="ECO:0000313" key="11">
    <source>
        <dbReference type="EMBL" id="CAK0885877.1"/>
    </source>
</evidence>
<dbReference type="InterPro" id="IPR018108">
    <property type="entry name" value="MCP_transmembrane"/>
</dbReference>
<dbReference type="PROSITE" id="PS50920">
    <property type="entry name" value="SOLCAR"/>
    <property type="match status" value="3"/>
</dbReference>
<dbReference type="InterPro" id="IPR050567">
    <property type="entry name" value="Mitochondrial_Carrier"/>
</dbReference>
<reference evidence="11" key="1">
    <citation type="submission" date="2023-10" db="EMBL/GenBank/DDBJ databases">
        <authorList>
            <person name="Chen Y."/>
            <person name="Shah S."/>
            <person name="Dougan E. K."/>
            <person name="Thang M."/>
            <person name="Chan C."/>
        </authorList>
    </citation>
    <scope>NUCLEOTIDE SEQUENCE [LARGE SCALE GENOMIC DNA]</scope>
</reference>
<evidence type="ECO:0000256" key="8">
    <source>
        <dbReference type="ARBA" id="ARBA00023136"/>
    </source>
</evidence>
<evidence type="ECO:0000256" key="4">
    <source>
        <dbReference type="ARBA" id="ARBA00022692"/>
    </source>
</evidence>
<protein>
    <recommendedName>
        <fullName evidence="13">Mitochondrial carrier protein</fullName>
    </recommendedName>
</protein>
<dbReference type="Pfam" id="PF00153">
    <property type="entry name" value="Mito_carr"/>
    <property type="match status" value="3"/>
</dbReference>
<comment type="caution">
    <text evidence="11">The sequence shown here is derived from an EMBL/GenBank/DDBJ whole genome shotgun (WGS) entry which is preliminary data.</text>
</comment>
<keyword evidence="8 9" id="KW-0472">Membrane</keyword>
<gene>
    <name evidence="11" type="ORF">PCOR1329_LOCUS67370</name>
</gene>
<evidence type="ECO:0000256" key="9">
    <source>
        <dbReference type="PROSITE-ProRule" id="PRU00282"/>
    </source>
</evidence>
<dbReference type="PANTHER" id="PTHR45624">
    <property type="entry name" value="MITOCHONDRIAL BASIC AMINO ACIDS TRANSPORTER-RELATED"/>
    <property type="match status" value="1"/>
</dbReference>
<comment type="similarity">
    <text evidence="2 10">Belongs to the mitochondrial carrier (TC 2.A.29) family.</text>
</comment>
<comment type="subcellular location">
    <subcellularLocation>
        <location evidence="1">Mitochondrion membrane</location>
        <topology evidence="1">Multi-pass membrane protein</topology>
    </subcellularLocation>
</comment>
<keyword evidence="3 10" id="KW-0813">Transport</keyword>
<evidence type="ECO:0000256" key="2">
    <source>
        <dbReference type="ARBA" id="ARBA00006375"/>
    </source>
</evidence>
<accession>A0ABN9WHB9</accession>
<evidence type="ECO:0000256" key="6">
    <source>
        <dbReference type="ARBA" id="ARBA00022989"/>
    </source>
</evidence>
<keyword evidence="7" id="KW-0496">Mitochondrion</keyword>
<dbReference type="EMBL" id="CAUYUJ010018726">
    <property type="protein sequence ID" value="CAK0885877.1"/>
    <property type="molecule type" value="Genomic_DNA"/>
</dbReference>
<evidence type="ECO:0000313" key="12">
    <source>
        <dbReference type="Proteomes" id="UP001189429"/>
    </source>
</evidence>
<feature type="repeat" description="Solcar" evidence="9">
    <location>
        <begin position="9"/>
        <end position="91"/>
    </location>
</feature>
<organism evidence="11 12">
    <name type="scientific">Prorocentrum cordatum</name>
    <dbReference type="NCBI Taxonomy" id="2364126"/>
    <lineage>
        <taxon>Eukaryota</taxon>
        <taxon>Sar</taxon>
        <taxon>Alveolata</taxon>
        <taxon>Dinophyceae</taxon>
        <taxon>Prorocentrales</taxon>
        <taxon>Prorocentraceae</taxon>
        <taxon>Prorocentrum</taxon>
    </lineage>
</organism>
<evidence type="ECO:0000256" key="7">
    <source>
        <dbReference type="ARBA" id="ARBA00023128"/>
    </source>
</evidence>